<feature type="chain" id="PRO_5037437491" description="Lipoprotein" evidence="1">
    <location>
        <begin position="30"/>
        <end position="500"/>
    </location>
</feature>
<dbReference type="RefSeq" id="WP_207367611.1">
    <property type="nucleotide sequence ID" value="NZ_JAFMYV010000027.1"/>
</dbReference>
<keyword evidence="1" id="KW-0732">Signal</keyword>
<sequence length="500" mass="56535">MKSILHLINKSSKVLTLALVMATALSCHPDEPTTNVLPQASQAGARKQALDKVQVAKILAKAVLDEDVRVLLKAEALKKFDGDYDVLLQMVKDKKIKGSKSLFDAIVEKDETPGRFKKLSDDLPLLTFYVPTFFSAHKWDTKQQVPFIAVRDEDNKLMLYNYKGESMELNPLEEPDVPMLVVKINDRVTTTPPKNEKGRIAADNFIFSNGQHSFYFTDGLAESLVPKKKGARFFVNDNGIDPVVVEGYQRSLNCNTCYQRDWIYYGINPASGQNSGPLNYRFKEAITQFRLENINSFADLGGWDEGSYQFRIYPMFTGKGVTEKTPPTKVLFIAPEQLYTYHTEPRCTNHIFWISCYPVRIVDDVRAYEFPSPVVIDTWSMEDNGNRWFFKVEEYDLTEEVERTEVMTSEFSTNFSFSVALGEKVKLGPSLGFGTKSTQQTTFKYKTTTGSDELGVGILRYEDPVITSRFSLPGTTTILGNTYEVTTGATRLSIETMRSN</sequence>
<gene>
    <name evidence="2" type="ORF">J2I47_26280</name>
</gene>
<evidence type="ECO:0000313" key="3">
    <source>
        <dbReference type="Proteomes" id="UP000664034"/>
    </source>
</evidence>
<proteinExistence type="predicted"/>
<protein>
    <recommendedName>
        <fullName evidence="4">Lipoprotein</fullName>
    </recommendedName>
</protein>
<keyword evidence="3" id="KW-1185">Reference proteome</keyword>
<dbReference type="EMBL" id="JAFMYV010000027">
    <property type="protein sequence ID" value="MBO0940080.1"/>
    <property type="molecule type" value="Genomic_DNA"/>
</dbReference>
<evidence type="ECO:0000313" key="2">
    <source>
        <dbReference type="EMBL" id="MBO0940080.1"/>
    </source>
</evidence>
<organism evidence="2 3">
    <name type="scientific">Fibrella rubiginis</name>
    <dbReference type="NCBI Taxonomy" id="2817060"/>
    <lineage>
        <taxon>Bacteria</taxon>
        <taxon>Pseudomonadati</taxon>
        <taxon>Bacteroidota</taxon>
        <taxon>Cytophagia</taxon>
        <taxon>Cytophagales</taxon>
        <taxon>Spirosomataceae</taxon>
        <taxon>Fibrella</taxon>
    </lineage>
</organism>
<dbReference type="AlphaFoldDB" id="A0A939GNJ0"/>
<comment type="caution">
    <text evidence="2">The sequence shown here is derived from an EMBL/GenBank/DDBJ whole genome shotgun (WGS) entry which is preliminary data.</text>
</comment>
<reference evidence="2" key="1">
    <citation type="submission" date="2021-03" db="EMBL/GenBank/DDBJ databases">
        <title>Fibrella sp. HMF5335 genome sequencing and assembly.</title>
        <authorList>
            <person name="Kang H."/>
            <person name="Kim H."/>
            <person name="Bae S."/>
            <person name="Joh K."/>
        </authorList>
    </citation>
    <scope>NUCLEOTIDE SEQUENCE</scope>
    <source>
        <strain evidence="2">HMF5335</strain>
    </source>
</reference>
<feature type="signal peptide" evidence="1">
    <location>
        <begin position="1"/>
        <end position="29"/>
    </location>
</feature>
<evidence type="ECO:0000256" key="1">
    <source>
        <dbReference type="SAM" id="SignalP"/>
    </source>
</evidence>
<evidence type="ECO:0008006" key="4">
    <source>
        <dbReference type="Google" id="ProtNLM"/>
    </source>
</evidence>
<dbReference type="PROSITE" id="PS51257">
    <property type="entry name" value="PROKAR_LIPOPROTEIN"/>
    <property type="match status" value="1"/>
</dbReference>
<accession>A0A939GNJ0</accession>
<dbReference type="Proteomes" id="UP000664034">
    <property type="component" value="Unassembled WGS sequence"/>
</dbReference>
<name>A0A939GNJ0_9BACT</name>